<dbReference type="EMBL" id="SPVG01000233">
    <property type="protein sequence ID" value="TFW16482.1"/>
    <property type="molecule type" value="Genomic_DNA"/>
</dbReference>
<accession>A0A4Y9S4V3</accession>
<organism evidence="2 3">
    <name type="scientific">Duganella callida</name>
    <dbReference type="NCBI Taxonomy" id="2561932"/>
    <lineage>
        <taxon>Bacteria</taxon>
        <taxon>Pseudomonadati</taxon>
        <taxon>Pseudomonadota</taxon>
        <taxon>Betaproteobacteria</taxon>
        <taxon>Burkholderiales</taxon>
        <taxon>Oxalobacteraceae</taxon>
        <taxon>Telluria group</taxon>
        <taxon>Duganella</taxon>
    </lineage>
</organism>
<name>A0A4Y9S4V3_9BURK</name>
<proteinExistence type="predicted"/>
<evidence type="ECO:0008006" key="4">
    <source>
        <dbReference type="Google" id="ProtNLM"/>
    </source>
</evidence>
<feature type="chain" id="PRO_5021324193" description="PEP-CTERM sorting domain-containing protein" evidence="1">
    <location>
        <begin position="23"/>
        <end position="61"/>
    </location>
</feature>
<sequence>MKHLKLLPFLIAASFYVPRAHAAEAVTQAEPGSLTTALVCLGLVLFAGARGHRAPVIQPQE</sequence>
<evidence type="ECO:0000313" key="2">
    <source>
        <dbReference type="EMBL" id="TFW16482.1"/>
    </source>
</evidence>
<dbReference type="OrthoDB" id="8781200at2"/>
<reference evidence="2 3" key="1">
    <citation type="submission" date="2019-03" db="EMBL/GenBank/DDBJ databases">
        <title>Draft Genome Sequence of Duganella callidus sp. nov., a Novel Duganella Species Isolated from Cultivated Soil.</title>
        <authorList>
            <person name="Raths R."/>
            <person name="Peta V."/>
            <person name="Bucking H."/>
        </authorList>
    </citation>
    <scope>NUCLEOTIDE SEQUENCE [LARGE SCALE GENOMIC DNA]</scope>
    <source>
        <strain evidence="2 3">DN04</strain>
    </source>
</reference>
<dbReference type="RefSeq" id="WP_135203965.1">
    <property type="nucleotide sequence ID" value="NZ_SPVG01000233.1"/>
</dbReference>
<evidence type="ECO:0000256" key="1">
    <source>
        <dbReference type="SAM" id="SignalP"/>
    </source>
</evidence>
<feature type="signal peptide" evidence="1">
    <location>
        <begin position="1"/>
        <end position="22"/>
    </location>
</feature>
<gene>
    <name evidence="2" type="ORF">E4L98_23525</name>
</gene>
<dbReference type="Proteomes" id="UP000297729">
    <property type="component" value="Unassembled WGS sequence"/>
</dbReference>
<keyword evidence="1" id="KW-0732">Signal</keyword>
<keyword evidence="3" id="KW-1185">Reference proteome</keyword>
<evidence type="ECO:0000313" key="3">
    <source>
        <dbReference type="Proteomes" id="UP000297729"/>
    </source>
</evidence>
<dbReference type="AlphaFoldDB" id="A0A4Y9S4V3"/>
<comment type="caution">
    <text evidence="2">The sequence shown here is derived from an EMBL/GenBank/DDBJ whole genome shotgun (WGS) entry which is preliminary data.</text>
</comment>
<protein>
    <recommendedName>
        <fullName evidence="4">PEP-CTERM sorting domain-containing protein</fullName>
    </recommendedName>
</protein>